<dbReference type="EMBL" id="CYRY02000995">
    <property type="protein sequence ID" value="VCW55203.1"/>
    <property type="molecule type" value="Genomic_DNA"/>
</dbReference>
<feature type="non-terminal residue" evidence="2">
    <location>
        <position position="1"/>
    </location>
</feature>
<protein>
    <submittedName>
        <fullName evidence="2">Uncharacterized protein</fullName>
    </submittedName>
</protein>
<dbReference type="InterPro" id="IPR052440">
    <property type="entry name" value="Trans_Reg/Chrom_Remod"/>
</dbReference>
<keyword evidence="3" id="KW-1185">Reference proteome</keyword>
<feature type="compositionally biased region" description="Gly residues" evidence="1">
    <location>
        <begin position="107"/>
        <end position="125"/>
    </location>
</feature>
<dbReference type="Proteomes" id="UP000269945">
    <property type="component" value="Unassembled WGS sequence"/>
</dbReference>
<evidence type="ECO:0000313" key="2">
    <source>
        <dbReference type="EMBL" id="VCW55203.1"/>
    </source>
</evidence>
<feature type="region of interest" description="Disordered" evidence="1">
    <location>
        <begin position="71"/>
        <end position="132"/>
    </location>
</feature>
<feature type="region of interest" description="Disordered" evidence="1">
    <location>
        <begin position="1"/>
        <end position="29"/>
    </location>
</feature>
<feature type="compositionally biased region" description="Low complexity" evidence="1">
    <location>
        <begin position="19"/>
        <end position="29"/>
    </location>
</feature>
<evidence type="ECO:0000256" key="1">
    <source>
        <dbReference type="SAM" id="MobiDB-lite"/>
    </source>
</evidence>
<sequence>AGGRRLGLGRERRWQPGVGARPAAGGTGARLLPCEHLKPCGRGSFSPVGGGGQEGCWPAAVLLNSMQSFREQSSYHGDQQSYPQEVHSSSRIEEFSPRQAQMFQNFGGAGSGGGGSSSSSGGGRRGSAAAAA</sequence>
<proteinExistence type="predicted"/>
<feature type="compositionally biased region" description="Polar residues" evidence="1">
    <location>
        <begin position="71"/>
        <end position="87"/>
    </location>
</feature>
<dbReference type="GO" id="GO:0006357">
    <property type="term" value="P:regulation of transcription by RNA polymerase II"/>
    <property type="evidence" value="ECO:0007669"/>
    <property type="project" value="TreeGrafter"/>
</dbReference>
<comment type="caution">
    <text evidence="2">The sequence shown here is derived from an EMBL/GenBank/DDBJ whole genome shotgun (WGS) entry which is preliminary data.</text>
</comment>
<evidence type="ECO:0000313" key="3">
    <source>
        <dbReference type="Proteomes" id="UP000269945"/>
    </source>
</evidence>
<organism evidence="2 3">
    <name type="scientific">Gulo gulo</name>
    <name type="common">Wolverine</name>
    <name type="synonym">Gluton</name>
    <dbReference type="NCBI Taxonomy" id="48420"/>
    <lineage>
        <taxon>Eukaryota</taxon>
        <taxon>Metazoa</taxon>
        <taxon>Chordata</taxon>
        <taxon>Craniata</taxon>
        <taxon>Vertebrata</taxon>
        <taxon>Euteleostomi</taxon>
        <taxon>Mammalia</taxon>
        <taxon>Eutheria</taxon>
        <taxon>Laurasiatheria</taxon>
        <taxon>Carnivora</taxon>
        <taxon>Caniformia</taxon>
        <taxon>Musteloidea</taxon>
        <taxon>Mustelidae</taxon>
        <taxon>Guloninae</taxon>
        <taxon>Gulo</taxon>
    </lineage>
</organism>
<reference evidence="2 3" key="1">
    <citation type="submission" date="2018-10" db="EMBL/GenBank/DDBJ databases">
        <authorList>
            <person name="Ekblom R."/>
            <person name="Jareborg N."/>
        </authorList>
    </citation>
    <scope>NUCLEOTIDE SEQUENCE [LARGE SCALE GENOMIC DNA]</scope>
    <source>
        <tissue evidence="2">Muscle</tissue>
    </source>
</reference>
<dbReference type="PANTHER" id="PTHR14955:SF7">
    <property type="entry name" value="TRANSCRIPTION FACTOR 20"/>
    <property type="match status" value="1"/>
</dbReference>
<accession>A0A9X9LDH2</accession>
<dbReference type="AlphaFoldDB" id="A0A9X9LDH2"/>
<gene>
    <name evidence="2" type="ORF">BN2614_LOCUS1</name>
</gene>
<dbReference type="PANTHER" id="PTHR14955">
    <property type="entry name" value="RETINOIC ACID INDUCED 1/TRANSCRIPTION FACTOR 20"/>
    <property type="match status" value="1"/>
</dbReference>
<dbReference type="GO" id="GO:0005634">
    <property type="term" value="C:nucleus"/>
    <property type="evidence" value="ECO:0007669"/>
    <property type="project" value="TreeGrafter"/>
</dbReference>
<feature type="non-terminal residue" evidence="2">
    <location>
        <position position="132"/>
    </location>
</feature>
<name>A0A9X9LDH2_GULGU</name>